<protein>
    <submittedName>
        <fullName evidence="1">Tail assembly chaperone E/41/14-like protein</fullName>
    </submittedName>
</protein>
<dbReference type="EMBL" id="SNVV01000009">
    <property type="protein sequence ID" value="TDN50420.1"/>
    <property type="molecule type" value="Genomic_DNA"/>
</dbReference>
<accession>A0A4R6DYJ1</accession>
<proteinExistence type="predicted"/>
<dbReference type="RefSeq" id="WP_133591660.1">
    <property type="nucleotide sequence ID" value="NZ_SNVV01000009.1"/>
</dbReference>
<gene>
    <name evidence="1" type="ORF">C7389_109114</name>
</gene>
<comment type="caution">
    <text evidence="1">The sequence shown here is derived from an EMBL/GenBank/DDBJ whole genome shotgun (WGS) entry which is preliminary data.</text>
</comment>
<dbReference type="Pfam" id="PF10109">
    <property type="entry name" value="Phage_TAC_7"/>
    <property type="match status" value="1"/>
</dbReference>
<evidence type="ECO:0000313" key="2">
    <source>
        <dbReference type="Proteomes" id="UP000295129"/>
    </source>
</evidence>
<keyword evidence="2" id="KW-1185">Reference proteome</keyword>
<reference evidence="1 2" key="1">
    <citation type="submission" date="2019-03" db="EMBL/GenBank/DDBJ databases">
        <title>Genomic Encyclopedia of Type Strains, Phase IV (KMG-IV): sequencing the most valuable type-strain genomes for metagenomic binning, comparative biology and taxonomic classification.</title>
        <authorList>
            <person name="Goeker M."/>
        </authorList>
    </citation>
    <scope>NUCLEOTIDE SEQUENCE [LARGE SCALE GENOMIC DNA]</scope>
    <source>
        <strain evidence="1 2">DSM 12121</strain>
    </source>
</reference>
<dbReference type="InterPro" id="IPR019289">
    <property type="entry name" value="Phage_tail_E/E"/>
</dbReference>
<name>A0A4R6DYJ1_9RHOO</name>
<dbReference type="OrthoDB" id="8689846at2"/>
<sequence>MKLTCPLTHGDETITELNLPRPTTKQVRKIGRLPYKIQSDESVTPDMTVVCAYVAELSQLPPSVIDGLDPVDINQLAWEVCGFFMTAPTASSAASKS</sequence>
<organism evidence="1 2">
    <name type="scientific">Azoarcus indigens</name>
    <dbReference type="NCBI Taxonomy" id="29545"/>
    <lineage>
        <taxon>Bacteria</taxon>
        <taxon>Pseudomonadati</taxon>
        <taxon>Pseudomonadota</taxon>
        <taxon>Betaproteobacteria</taxon>
        <taxon>Rhodocyclales</taxon>
        <taxon>Zoogloeaceae</taxon>
        <taxon>Azoarcus</taxon>
    </lineage>
</organism>
<evidence type="ECO:0000313" key="1">
    <source>
        <dbReference type="EMBL" id="TDN50420.1"/>
    </source>
</evidence>
<dbReference type="Proteomes" id="UP000295129">
    <property type="component" value="Unassembled WGS sequence"/>
</dbReference>
<dbReference type="AlphaFoldDB" id="A0A4R6DYJ1"/>